<evidence type="ECO:0000256" key="1">
    <source>
        <dbReference type="ARBA" id="ARBA00000085"/>
    </source>
</evidence>
<comment type="catalytic activity">
    <reaction evidence="1">
        <text>ATP + protein L-histidine = ADP + protein N-phospho-L-histidine.</text>
        <dbReference type="EC" id="2.7.13.3"/>
    </reaction>
</comment>
<feature type="transmembrane region" description="Helical" evidence="4">
    <location>
        <begin position="31"/>
        <end position="48"/>
    </location>
</feature>
<dbReference type="GO" id="GO:0000155">
    <property type="term" value="F:phosphorelay sensor kinase activity"/>
    <property type="evidence" value="ECO:0007669"/>
    <property type="project" value="InterPro"/>
</dbReference>
<feature type="transmembrane region" description="Helical" evidence="4">
    <location>
        <begin position="96"/>
        <end position="117"/>
    </location>
</feature>
<dbReference type="Gene3D" id="3.30.565.10">
    <property type="entry name" value="Histidine kinase-like ATPase, C-terminal domain"/>
    <property type="match status" value="1"/>
</dbReference>
<dbReference type="Gene3D" id="1.10.287.130">
    <property type="match status" value="1"/>
</dbReference>
<name>A0A1Y6BIC5_9BACT</name>
<dbReference type="Proteomes" id="UP000192907">
    <property type="component" value="Unassembled WGS sequence"/>
</dbReference>
<dbReference type="SMART" id="SM00388">
    <property type="entry name" value="HisKA"/>
    <property type="match status" value="1"/>
</dbReference>
<dbReference type="SMART" id="SM00387">
    <property type="entry name" value="HATPase_c"/>
    <property type="match status" value="1"/>
</dbReference>
<feature type="transmembrane region" description="Helical" evidence="4">
    <location>
        <begin position="173"/>
        <end position="191"/>
    </location>
</feature>
<dbReference type="InterPro" id="IPR004358">
    <property type="entry name" value="Sig_transdc_His_kin-like_C"/>
</dbReference>
<keyword evidence="7" id="KW-1185">Reference proteome</keyword>
<accession>A0A1Y6BIC5</accession>
<keyword evidence="4" id="KW-1133">Transmembrane helix</keyword>
<evidence type="ECO:0000256" key="2">
    <source>
        <dbReference type="ARBA" id="ARBA00012438"/>
    </source>
</evidence>
<organism evidence="6 7">
    <name type="scientific">Pseudobacteriovorax antillogorgiicola</name>
    <dbReference type="NCBI Taxonomy" id="1513793"/>
    <lineage>
        <taxon>Bacteria</taxon>
        <taxon>Pseudomonadati</taxon>
        <taxon>Bdellovibrionota</taxon>
        <taxon>Oligoflexia</taxon>
        <taxon>Oligoflexales</taxon>
        <taxon>Pseudobacteriovoracaceae</taxon>
        <taxon>Pseudobacteriovorax</taxon>
    </lineage>
</organism>
<keyword evidence="6" id="KW-0808">Transferase</keyword>
<dbReference type="PRINTS" id="PR00344">
    <property type="entry name" value="BCTRLSENSOR"/>
</dbReference>
<protein>
    <recommendedName>
        <fullName evidence="2">histidine kinase</fullName>
        <ecNumber evidence="2">2.7.13.3</ecNumber>
    </recommendedName>
</protein>
<dbReference type="PANTHER" id="PTHR43547">
    <property type="entry name" value="TWO-COMPONENT HISTIDINE KINASE"/>
    <property type="match status" value="1"/>
</dbReference>
<feature type="domain" description="Histidine kinase" evidence="5">
    <location>
        <begin position="232"/>
        <end position="456"/>
    </location>
</feature>
<dbReference type="CDD" id="cd00075">
    <property type="entry name" value="HATPase"/>
    <property type="match status" value="1"/>
</dbReference>
<dbReference type="Pfam" id="PF00512">
    <property type="entry name" value="HisKA"/>
    <property type="match status" value="1"/>
</dbReference>
<keyword evidence="6" id="KW-0418">Kinase</keyword>
<dbReference type="InterPro" id="IPR005467">
    <property type="entry name" value="His_kinase_dom"/>
</dbReference>
<keyword evidence="4" id="KW-0812">Transmembrane</keyword>
<keyword evidence="3" id="KW-0597">Phosphoprotein</keyword>
<sequence length="470" mass="53407">MNEVVKVREFAEKLGEAKFLRRRWEESHLRLFVRDANLMCIMLLLLIAPTDLLSFPEELAWETIRTRFIAIGIFLLNLLLLFQIKSRATDPRIRALYHGFLAETTLVMNGLFLYFLLTMNPSYRLAVTVACLTANIGTHFFLHRFRRSHLLFSTVFAIIILPPFLFSEVWREHLISIYIGHASFFVIAVYFRRVFYKSLQKDYLIKLQAETIKQQSKNIETSLKDKETLLRVLMHDISNPLTVIMGNEMMLSKLAADNPELIEKLKKIQQATMSINGIIKHVRDYEAVRSGKKPLQIARCSVRSCIDQAMLMIEERAQAKDITIVAKIGDEDIFCMADETNLTHQVLVNLLTNALKFSATGQVIEIIVSQQSDVAEIQVIDHGIGIPDRILRNLFSDSKTTNRMGTGGEKGTGFGMPLVKAYLDRFHGSIKVETRTIDDYPTDHGTTFTIRLPIAKNEVLGADGGAKAVV</sequence>
<dbReference type="Pfam" id="PF02518">
    <property type="entry name" value="HATPase_c"/>
    <property type="match status" value="1"/>
</dbReference>
<evidence type="ECO:0000259" key="5">
    <source>
        <dbReference type="PROSITE" id="PS50109"/>
    </source>
</evidence>
<dbReference type="SUPFAM" id="SSF55874">
    <property type="entry name" value="ATPase domain of HSP90 chaperone/DNA topoisomerase II/histidine kinase"/>
    <property type="match status" value="1"/>
</dbReference>
<dbReference type="EMBL" id="FWZT01000005">
    <property type="protein sequence ID" value="SMF11010.1"/>
    <property type="molecule type" value="Genomic_DNA"/>
</dbReference>
<evidence type="ECO:0000313" key="6">
    <source>
        <dbReference type="EMBL" id="SMF11010.1"/>
    </source>
</evidence>
<dbReference type="PANTHER" id="PTHR43547:SF2">
    <property type="entry name" value="HYBRID SIGNAL TRANSDUCTION HISTIDINE KINASE C"/>
    <property type="match status" value="1"/>
</dbReference>
<evidence type="ECO:0000313" key="7">
    <source>
        <dbReference type="Proteomes" id="UP000192907"/>
    </source>
</evidence>
<reference evidence="7" key="1">
    <citation type="submission" date="2017-04" db="EMBL/GenBank/DDBJ databases">
        <authorList>
            <person name="Varghese N."/>
            <person name="Submissions S."/>
        </authorList>
    </citation>
    <scope>NUCLEOTIDE SEQUENCE [LARGE SCALE GENOMIC DNA]</scope>
    <source>
        <strain evidence="7">RKEM611</strain>
    </source>
</reference>
<feature type="transmembrane region" description="Helical" evidence="4">
    <location>
        <begin position="68"/>
        <end position="84"/>
    </location>
</feature>
<proteinExistence type="predicted"/>
<dbReference type="InterPro" id="IPR036097">
    <property type="entry name" value="HisK_dim/P_sf"/>
</dbReference>
<dbReference type="SUPFAM" id="SSF47384">
    <property type="entry name" value="Homodimeric domain of signal transducing histidine kinase"/>
    <property type="match status" value="1"/>
</dbReference>
<dbReference type="CDD" id="cd00082">
    <property type="entry name" value="HisKA"/>
    <property type="match status" value="1"/>
</dbReference>
<feature type="transmembrane region" description="Helical" evidence="4">
    <location>
        <begin position="149"/>
        <end position="167"/>
    </location>
</feature>
<dbReference type="EC" id="2.7.13.3" evidence="2"/>
<dbReference type="STRING" id="1513793.SAMN06296036_10542"/>
<dbReference type="InterPro" id="IPR036890">
    <property type="entry name" value="HATPase_C_sf"/>
</dbReference>
<evidence type="ECO:0000256" key="3">
    <source>
        <dbReference type="ARBA" id="ARBA00022553"/>
    </source>
</evidence>
<dbReference type="PROSITE" id="PS50109">
    <property type="entry name" value="HIS_KIN"/>
    <property type="match status" value="1"/>
</dbReference>
<feature type="transmembrane region" description="Helical" evidence="4">
    <location>
        <begin position="123"/>
        <end position="142"/>
    </location>
</feature>
<evidence type="ECO:0000256" key="4">
    <source>
        <dbReference type="SAM" id="Phobius"/>
    </source>
</evidence>
<dbReference type="AlphaFoldDB" id="A0A1Y6BIC5"/>
<keyword evidence="4" id="KW-0472">Membrane</keyword>
<dbReference type="InterPro" id="IPR003594">
    <property type="entry name" value="HATPase_dom"/>
</dbReference>
<gene>
    <name evidence="6" type="ORF">SAMN06296036_10542</name>
</gene>
<dbReference type="InterPro" id="IPR003661">
    <property type="entry name" value="HisK_dim/P_dom"/>
</dbReference>